<reference evidence="6" key="1">
    <citation type="submission" date="2016-11" db="EMBL/GenBank/DDBJ databases">
        <authorList>
            <person name="Varghese N."/>
            <person name="Submissions S."/>
        </authorList>
    </citation>
    <scope>NUCLEOTIDE SEQUENCE [LARGE SCALE GENOMIC DNA]</scope>
    <source>
        <strain evidence="6">DSM 29440</strain>
    </source>
</reference>
<dbReference type="AlphaFoldDB" id="A0A1N6IHP4"/>
<gene>
    <name evidence="5" type="ORF">SAMN05444002_3904</name>
</gene>
<dbReference type="OrthoDB" id="9028214at2"/>
<dbReference type="STRING" id="1217970.SAMN05444002_3904"/>
<dbReference type="InterPro" id="IPR000524">
    <property type="entry name" value="Tscrpt_reg_HTH_GntR"/>
</dbReference>
<dbReference type="GO" id="GO:0003700">
    <property type="term" value="F:DNA-binding transcription factor activity"/>
    <property type="evidence" value="ECO:0007669"/>
    <property type="project" value="InterPro"/>
</dbReference>
<dbReference type="PANTHER" id="PTHR43537:SF5">
    <property type="entry name" value="UXU OPERON TRANSCRIPTIONAL REGULATOR"/>
    <property type="match status" value="1"/>
</dbReference>
<dbReference type="Proteomes" id="UP000184932">
    <property type="component" value="Unassembled WGS sequence"/>
</dbReference>
<sequence>MSLPDSHKPDSIRPRKLADEVQDRLLRLIREDGLSPGDALPSERELMARYEIGRPAIREAMQALQHRGVIEIRHGGRPRVAEPSLDGLIGQLGTGVRHLLAHTSSMDHLKEARAALEAEMARIAARRRSEVDIASLEALLAAQELSSEEPEKFLEIDGKFHRRIAAISANPIFETLVSGVFDWMRDFHVEGVRKRGLEQLTLAEHRVILDAIAAGQPEAAAQAMRDHLERANELYHQDHFQ</sequence>
<proteinExistence type="predicted"/>
<dbReference type="SUPFAM" id="SSF48008">
    <property type="entry name" value="GntR ligand-binding domain-like"/>
    <property type="match status" value="1"/>
</dbReference>
<dbReference type="PRINTS" id="PR00035">
    <property type="entry name" value="HTHGNTR"/>
</dbReference>
<evidence type="ECO:0000259" key="4">
    <source>
        <dbReference type="PROSITE" id="PS50949"/>
    </source>
</evidence>
<dbReference type="InterPro" id="IPR011711">
    <property type="entry name" value="GntR_C"/>
</dbReference>
<dbReference type="Pfam" id="PF00392">
    <property type="entry name" value="GntR"/>
    <property type="match status" value="1"/>
</dbReference>
<evidence type="ECO:0000313" key="6">
    <source>
        <dbReference type="Proteomes" id="UP000184932"/>
    </source>
</evidence>
<dbReference type="CDD" id="cd07377">
    <property type="entry name" value="WHTH_GntR"/>
    <property type="match status" value="1"/>
</dbReference>
<organism evidence="5 6">
    <name type="scientific">Vannielia litorea</name>
    <dbReference type="NCBI Taxonomy" id="1217970"/>
    <lineage>
        <taxon>Bacteria</taxon>
        <taxon>Pseudomonadati</taxon>
        <taxon>Pseudomonadota</taxon>
        <taxon>Alphaproteobacteria</taxon>
        <taxon>Rhodobacterales</taxon>
        <taxon>Paracoccaceae</taxon>
        <taxon>Vannielia</taxon>
    </lineage>
</organism>
<dbReference type="SMART" id="SM00895">
    <property type="entry name" value="FCD"/>
    <property type="match status" value="1"/>
</dbReference>
<evidence type="ECO:0000313" key="5">
    <source>
        <dbReference type="EMBL" id="SIO31489.1"/>
    </source>
</evidence>
<evidence type="ECO:0000256" key="1">
    <source>
        <dbReference type="ARBA" id="ARBA00023015"/>
    </source>
</evidence>
<evidence type="ECO:0000256" key="2">
    <source>
        <dbReference type="ARBA" id="ARBA00023125"/>
    </source>
</evidence>
<dbReference type="InterPro" id="IPR008920">
    <property type="entry name" value="TF_FadR/GntR_C"/>
</dbReference>
<name>A0A1N6IHP4_9RHOB</name>
<feature type="domain" description="HTH gntR-type" evidence="4">
    <location>
        <begin position="15"/>
        <end position="83"/>
    </location>
</feature>
<keyword evidence="6" id="KW-1185">Reference proteome</keyword>
<keyword evidence="1" id="KW-0805">Transcription regulation</keyword>
<dbReference type="RefSeq" id="WP_084193242.1">
    <property type="nucleotide sequence ID" value="NZ_FSRL01000002.1"/>
</dbReference>
<keyword evidence="2" id="KW-0238">DNA-binding</keyword>
<dbReference type="Gene3D" id="1.20.120.530">
    <property type="entry name" value="GntR ligand-binding domain-like"/>
    <property type="match status" value="1"/>
</dbReference>
<dbReference type="SMART" id="SM00345">
    <property type="entry name" value="HTH_GNTR"/>
    <property type="match status" value="1"/>
</dbReference>
<dbReference type="Gene3D" id="1.10.10.10">
    <property type="entry name" value="Winged helix-like DNA-binding domain superfamily/Winged helix DNA-binding domain"/>
    <property type="match status" value="1"/>
</dbReference>
<keyword evidence="3" id="KW-0804">Transcription</keyword>
<dbReference type="EMBL" id="FSRL01000002">
    <property type="protein sequence ID" value="SIO31489.1"/>
    <property type="molecule type" value="Genomic_DNA"/>
</dbReference>
<dbReference type="PROSITE" id="PS50949">
    <property type="entry name" value="HTH_GNTR"/>
    <property type="match status" value="1"/>
</dbReference>
<protein>
    <submittedName>
        <fullName evidence="5">Transcriptional regulator, GntR family</fullName>
    </submittedName>
</protein>
<dbReference type="InterPro" id="IPR036390">
    <property type="entry name" value="WH_DNA-bd_sf"/>
</dbReference>
<dbReference type="InterPro" id="IPR036388">
    <property type="entry name" value="WH-like_DNA-bd_sf"/>
</dbReference>
<dbReference type="NCBIfam" id="NF003011">
    <property type="entry name" value="PRK03837.1"/>
    <property type="match status" value="1"/>
</dbReference>
<dbReference type="Pfam" id="PF07729">
    <property type="entry name" value="FCD"/>
    <property type="match status" value="1"/>
</dbReference>
<dbReference type="GO" id="GO:0003677">
    <property type="term" value="F:DNA binding"/>
    <property type="evidence" value="ECO:0007669"/>
    <property type="project" value="UniProtKB-KW"/>
</dbReference>
<evidence type="ECO:0000256" key="3">
    <source>
        <dbReference type="ARBA" id="ARBA00023163"/>
    </source>
</evidence>
<dbReference type="PANTHER" id="PTHR43537">
    <property type="entry name" value="TRANSCRIPTIONAL REGULATOR, GNTR FAMILY"/>
    <property type="match status" value="1"/>
</dbReference>
<accession>A0A1N6IHP4</accession>
<dbReference type="SUPFAM" id="SSF46785">
    <property type="entry name" value="Winged helix' DNA-binding domain"/>
    <property type="match status" value="1"/>
</dbReference>